<proteinExistence type="inferred from homology"/>
<dbReference type="Pfam" id="PF01239">
    <property type="entry name" value="PPTA"/>
    <property type="match status" value="1"/>
</dbReference>
<dbReference type="OrthoDB" id="5358702at2759"/>
<dbReference type="Proteomes" id="UP000016935">
    <property type="component" value="Unassembled WGS sequence"/>
</dbReference>
<name>R0K8P2_EXST2</name>
<keyword evidence="4" id="KW-0677">Repeat</keyword>
<accession>R0K8P2</accession>
<evidence type="ECO:0000313" key="6">
    <source>
        <dbReference type="Proteomes" id="UP000016935"/>
    </source>
</evidence>
<evidence type="ECO:0000313" key="5">
    <source>
        <dbReference type="EMBL" id="EOA85829.1"/>
    </source>
</evidence>
<dbReference type="Gene3D" id="1.25.40.120">
    <property type="entry name" value="Protein prenylyltransferase"/>
    <property type="match status" value="1"/>
</dbReference>
<dbReference type="HOGENOM" id="CLU_044597_0_0_1"/>
<evidence type="ECO:0000256" key="3">
    <source>
        <dbReference type="ARBA" id="ARBA00022679"/>
    </source>
</evidence>
<protein>
    <recommendedName>
        <fullName evidence="7">Protein prenyltransferase</fullName>
    </recommendedName>
</protein>
<evidence type="ECO:0008006" key="7">
    <source>
        <dbReference type="Google" id="ProtNLM"/>
    </source>
</evidence>
<dbReference type="EMBL" id="KB908637">
    <property type="protein sequence ID" value="EOA85829.1"/>
    <property type="molecule type" value="Genomic_DNA"/>
</dbReference>
<dbReference type="GO" id="GO:0005737">
    <property type="term" value="C:cytoplasm"/>
    <property type="evidence" value="ECO:0007669"/>
    <property type="project" value="TreeGrafter"/>
</dbReference>
<dbReference type="eggNOG" id="ENOG502S6DV">
    <property type="taxonomic scope" value="Eukaryota"/>
</dbReference>
<reference evidence="5 6" key="1">
    <citation type="journal article" date="2012" name="PLoS Pathog.">
        <title>Diverse lifestyles and strategies of plant pathogenesis encoded in the genomes of eighteen Dothideomycetes fungi.</title>
        <authorList>
            <person name="Ohm R.A."/>
            <person name="Feau N."/>
            <person name="Henrissat B."/>
            <person name="Schoch C.L."/>
            <person name="Horwitz B.A."/>
            <person name="Barry K.W."/>
            <person name="Condon B.J."/>
            <person name="Copeland A.C."/>
            <person name="Dhillon B."/>
            <person name="Glaser F."/>
            <person name="Hesse C.N."/>
            <person name="Kosti I."/>
            <person name="LaButti K."/>
            <person name="Lindquist E.A."/>
            <person name="Lucas S."/>
            <person name="Salamov A.A."/>
            <person name="Bradshaw R.E."/>
            <person name="Ciuffetti L."/>
            <person name="Hamelin R.C."/>
            <person name="Kema G.H.J."/>
            <person name="Lawrence C."/>
            <person name="Scott J.A."/>
            <person name="Spatafora J.W."/>
            <person name="Turgeon B.G."/>
            <person name="de Wit P.J.G.M."/>
            <person name="Zhong S."/>
            <person name="Goodwin S.B."/>
            <person name="Grigoriev I.V."/>
        </authorList>
    </citation>
    <scope>NUCLEOTIDE SEQUENCE [LARGE SCALE GENOMIC DNA]</scope>
    <source>
        <strain evidence="6">28A</strain>
    </source>
</reference>
<reference evidence="5 6" key="2">
    <citation type="journal article" date="2013" name="PLoS Genet.">
        <title>Comparative genome structure, secondary metabolite, and effector coding capacity across Cochliobolus pathogens.</title>
        <authorList>
            <person name="Condon B.J."/>
            <person name="Leng Y."/>
            <person name="Wu D."/>
            <person name="Bushley K.E."/>
            <person name="Ohm R.A."/>
            <person name="Otillar R."/>
            <person name="Martin J."/>
            <person name="Schackwitz W."/>
            <person name="Grimwood J."/>
            <person name="MohdZainudin N."/>
            <person name="Xue C."/>
            <person name="Wang R."/>
            <person name="Manning V.A."/>
            <person name="Dhillon B."/>
            <person name="Tu Z.J."/>
            <person name="Steffenson B.J."/>
            <person name="Salamov A."/>
            <person name="Sun H."/>
            <person name="Lowry S."/>
            <person name="LaButti K."/>
            <person name="Han J."/>
            <person name="Copeland A."/>
            <person name="Lindquist E."/>
            <person name="Barry K."/>
            <person name="Schmutz J."/>
            <person name="Baker S.E."/>
            <person name="Ciuffetti L.M."/>
            <person name="Grigoriev I.V."/>
            <person name="Zhong S."/>
            <person name="Turgeon B.G."/>
        </authorList>
    </citation>
    <scope>NUCLEOTIDE SEQUENCE [LARGE SCALE GENOMIC DNA]</scope>
    <source>
        <strain evidence="6">28A</strain>
    </source>
</reference>
<keyword evidence="6" id="KW-1185">Reference proteome</keyword>
<dbReference type="PANTHER" id="PTHR11129:SF3">
    <property type="entry name" value="PROTEIN PRENYLTRANSFERASE ALPHA SUBUNIT REPEAT-CONTAINING PROTEIN 1"/>
    <property type="match status" value="1"/>
</dbReference>
<evidence type="ECO:0000256" key="4">
    <source>
        <dbReference type="ARBA" id="ARBA00022737"/>
    </source>
</evidence>
<dbReference type="PANTHER" id="PTHR11129">
    <property type="entry name" value="PROTEIN FARNESYLTRANSFERASE ALPHA SUBUNIT/RAB GERANYLGERANYL TRANSFERASE ALPHA SUBUNIT"/>
    <property type="match status" value="1"/>
</dbReference>
<dbReference type="GO" id="GO:0008318">
    <property type="term" value="F:protein prenyltransferase activity"/>
    <property type="evidence" value="ECO:0007669"/>
    <property type="project" value="InterPro"/>
</dbReference>
<dbReference type="InterPro" id="IPR002088">
    <property type="entry name" value="Prenyl_trans_a"/>
</dbReference>
<gene>
    <name evidence="5" type="ORF">SETTUDRAFT_111159</name>
</gene>
<sequence>MDSKVAQTSELQKLAYASLSEYLQKHESEVVSIEILPPGMQPPDGVLMQDGLALGISKKALALAYVEARGQFFANKQSSDPSTTNQTMRATEIILLFDPEHITAANFRKSVLARLEAEHGLTTGNTCHKALRRELCFLDSILTSPLHRQSKSPTLWYHRSRVIDALITIELSNALDDQKAVFWHRELDAVCKSGEQHPKNYHAWQYARRMVQKASSSELNGQFARHVKAWCYRHPSDISGWSFLLYLMPRLGTSLNQELVSDVLNYAIKLNIESESLWVFIRTALAQDISNANHSETYQRLQAYAEDLRNDKRYSMASETIIGAIKWVKTHSKDVE</sequence>
<keyword evidence="3" id="KW-0808">Transferase</keyword>
<evidence type="ECO:0000256" key="2">
    <source>
        <dbReference type="ARBA" id="ARBA00022602"/>
    </source>
</evidence>
<comment type="similarity">
    <text evidence="1">Belongs to the protein prenyltransferase subunit alpha family.</text>
</comment>
<dbReference type="AlphaFoldDB" id="R0K8P2"/>
<dbReference type="SUPFAM" id="SSF48439">
    <property type="entry name" value="Protein prenylyltransferase"/>
    <property type="match status" value="1"/>
</dbReference>
<keyword evidence="2" id="KW-0637">Prenyltransferase</keyword>
<evidence type="ECO:0000256" key="1">
    <source>
        <dbReference type="ARBA" id="ARBA00006734"/>
    </source>
</evidence>
<organism evidence="5 6">
    <name type="scientific">Exserohilum turcicum (strain 28A)</name>
    <name type="common">Northern leaf blight fungus</name>
    <name type="synonym">Setosphaeria turcica</name>
    <dbReference type="NCBI Taxonomy" id="671987"/>
    <lineage>
        <taxon>Eukaryota</taxon>
        <taxon>Fungi</taxon>
        <taxon>Dikarya</taxon>
        <taxon>Ascomycota</taxon>
        <taxon>Pezizomycotina</taxon>
        <taxon>Dothideomycetes</taxon>
        <taxon>Pleosporomycetidae</taxon>
        <taxon>Pleosporales</taxon>
        <taxon>Pleosporineae</taxon>
        <taxon>Pleosporaceae</taxon>
        <taxon>Exserohilum</taxon>
    </lineage>
</organism>
<dbReference type="RefSeq" id="XP_008026612.1">
    <property type="nucleotide sequence ID" value="XM_008028421.1"/>
</dbReference>
<dbReference type="GeneID" id="19395470"/>